<accession>A0A811U9V7</accession>
<organism evidence="1 2">
    <name type="scientific">Ceratitis capitata</name>
    <name type="common">Mediterranean fruit fly</name>
    <name type="synonym">Tephritis capitata</name>
    <dbReference type="NCBI Taxonomy" id="7213"/>
    <lineage>
        <taxon>Eukaryota</taxon>
        <taxon>Metazoa</taxon>
        <taxon>Ecdysozoa</taxon>
        <taxon>Arthropoda</taxon>
        <taxon>Hexapoda</taxon>
        <taxon>Insecta</taxon>
        <taxon>Pterygota</taxon>
        <taxon>Neoptera</taxon>
        <taxon>Endopterygota</taxon>
        <taxon>Diptera</taxon>
        <taxon>Brachycera</taxon>
        <taxon>Muscomorpha</taxon>
        <taxon>Tephritoidea</taxon>
        <taxon>Tephritidae</taxon>
        <taxon>Ceratitis</taxon>
        <taxon>Ceratitis</taxon>
    </lineage>
</organism>
<sequence>DLCIYVCAFAQHSFHYANCPMSAWKLCKQFALHAHLSPGLRPIPATSYGTTTMFQAAPLLLTKWLFGISSVLSHPRYHITHNYNNPTHTSSVTIQIVVLFSRNFPHSAVCAFFRTATASFLSSNTS</sequence>
<dbReference type="Proteomes" id="UP000606786">
    <property type="component" value="Unassembled WGS sequence"/>
</dbReference>
<comment type="caution">
    <text evidence="1">The sequence shown here is derived from an EMBL/GenBank/DDBJ whole genome shotgun (WGS) entry which is preliminary data.</text>
</comment>
<dbReference type="EMBL" id="CAJHJT010000001">
    <property type="protein sequence ID" value="CAD6995704.1"/>
    <property type="molecule type" value="Genomic_DNA"/>
</dbReference>
<name>A0A811U9V7_CERCA</name>
<evidence type="ECO:0000313" key="2">
    <source>
        <dbReference type="Proteomes" id="UP000606786"/>
    </source>
</evidence>
<protein>
    <submittedName>
        <fullName evidence="1">(Mediterranean fruit fly) hypothetical protein</fullName>
    </submittedName>
</protein>
<evidence type="ECO:0000313" key="1">
    <source>
        <dbReference type="EMBL" id="CAD6995704.1"/>
    </source>
</evidence>
<reference evidence="1" key="1">
    <citation type="submission" date="2020-11" db="EMBL/GenBank/DDBJ databases">
        <authorList>
            <person name="Whitehead M."/>
        </authorList>
    </citation>
    <scope>NUCLEOTIDE SEQUENCE</scope>
    <source>
        <strain evidence="1">EGII</strain>
    </source>
</reference>
<keyword evidence="2" id="KW-1185">Reference proteome</keyword>
<proteinExistence type="predicted"/>
<feature type="non-terminal residue" evidence="1">
    <location>
        <position position="1"/>
    </location>
</feature>
<dbReference type="AlphaFoldDB" id="A0A811U9V7"/>
<gene>
    <name evidence="1" type="ORF">CCAP1982_LOCUS4411</name>
</gene>